<dbReference type="PROSITE" id="PS51078">
    <property type="entry name" value="ICLR_ED"/>
    <property type="match status" value="1"/>
</dbReference>
<dbReference type="RefSeq" id="WP_185692841.1">
    <property type="nucleotide sequence ID" value="NZ_JACHVA010000082.1"/>
</dbReference>
<evidence type="ECO:0000313" key="5">
    <source>
        <dbReference type="Proteomes" id="UP000525652"/>
    </source>
</evidence>
<dbReference type="InterPro" id="IPR029016">
    <property type="entry name" value="GAF-like_dom_sf"/>
</dbReference>
<proteinExistence type="predicted"/>
<feature type="domain" description="IclR-ED" evidence="3">
    <location>
        <begin position="62"/>
        <end position="248"/>
    </location>
</feature>
<dbReference type="GO" id="GO:0003700">
    <property type="term" value="F:DNA-binding transcription factor activity"/>
    <property type="evidence" value="ECO:0007669"/>
    <property type="project" value="TreeGrafter"/>
</dbReference>
<gene>
    <name evidence="4" type="ORF">H5P30_10175</name>
</gene>
<dbReference type="GO" id="GO:0003677">
    <property type="term" value="F:DNA binding"/>
    <property type="evidence" value="ECO:0007669"/>
    <property type="project" value="TreeGrafter"/>
</dbReference>
<reference evidence="4 5" key="1">
    <citation type="submission" date="2020-07" db="EMBL/GenBank/DDBJ databases">
        <authorList>
            <person name="Feng X."/>
        </authorList>
    </citation>
    <scope>NUCLEOTIDE SEQUENCE [LARGE SCALE GENOMIC DNA]</scope>
    <source>
        <strain evidence="4 5">JCM14086</strain>
    </source>
</reference>
<sequence>MKQLDRALAVIRFLQRERRASFGELYEELAPISRTTLSALLSSLKRLEEVEHVGREYMPARGVLGAGDIQFYELPRKVRARTQSVLTRVARESSHACAIFARVGTMTMRIVDQCNLPDGDWRFSPVGYEWPLVPFHGFAKVFLADSDPELARSCYGRWNRHLRPELIPGSWEDFAKQLGRIRKKGYALEYQEESREILRLAAPIHESSRREVRFVVGIVARNVYLLEADECLRILLPAAKELSSVLGDL</sequence>
<evidence type="ECO:0000259" key="3">
    <source>
        <dbReference type="PROSITE" id="PS51078"/>
    </source>
</evidence>
<comment type="caution">
    <text evidence="4">The sequence shown here is derived from an EMBL/GenBank/DDBJ whole genome shotgun (WGS) entry which is preliminary data.</text>
</comment>
<dbReference type="PANTHER" id="PTHR30136:SF35">
    <property type="entry name" value="HTH-TYPE TRANSCRIPTIONAL REGULATOR RV1719"/>
    <property type="match status" value="1"/>
</dbReference>
<dbReference type="Proteomes" id="UP000525652">
    <property type="component" value="Unassembled WGS sequence"/>
</dbReference>
<dbReference type="Pfam" id="PF01614">
    <property type="entry name" value="IclR_C"/>
    <property type="match status" value="1"/>
</dbReference>
<keyword evidence="1" id="KW-0805">Transcription regulation</keyword>
<dbReference type="InterPro" id="IPR036388">
    <property type="entry name" value="WH-like_DNA-bd_sf"/>
</dbReference>
<dbReference type="AlphaFoldDB" id="A0A7X1B071"/>
<name>A0A7X1B071_9BACT</name>
<evidence type="ECO:0000313" key="4">
    <source>
        <dbReference type="EMBL" id="MBC2602143.1"/>
    </source>
</evidence>
<keyword evidence="5" id="KW-1185">Reference proteome</keyword>
<dbReference type="Gene3D" id="3.30.450.40">
    <property type="match status" value="1"/>
</dbReference>
<dbReference type="InterPro" id="IPR050707">
    <property type="entry name" value="HTH_MetabolicPath_Reg"/>
</dbReference>
<evidence type="ECO:0000256" key="2">
    <source>
        <dbReference type="ARBA" id="ARBA00023163"/>
    </source>
</evidence>
<protein>
    <recommendedName>
        <fullName evidence="3">IclR-ED domain-containing protein</fullName>
    </recommendedName>
</protein>
<dbReference type="PANTHER" id="PTHR30136">
    <property type="entry name" value="HELIX-TURN-HELIX TRANSCRIPTIONAL REGULATOR, ICLR FAMILY"/>
    <property type="match status" value="1"/>
</dbReference>
<accession>A0A7X1B071</accession>
<dbReference type="InterPro" id="IPR014757">
    <property type="entry name" value="Tscrpt_reg_IclR_C"/>
</dbReference>
<keyword evidence="2" id="KW-0804">Transcription</keyword>
<dbReference type="Gene3D" id="1.10.10.10">
    <property type="entry name" value="Winged helix-like DNA-binding domain superfamily/Winged helix DNA-binding domain"/>
    <property type="match status" value="1"/>
</dbReference>
<dbReference type="SUPFAM" id="SSF55781">
    <property type="entry name" value="GAF domain-like"/>
    <property type="match status" value="1"/>
</dbReference>
<organism evidence="4 5">
    <name type="scientific">Puniceicoccus vermicola</name>
    <dbReference type="NCBI Taxonomy" id="388746"/>
    <lineage>
        <taxon>Bacteria</taxon>
        <taxon>Pseudomonadati</taxon>
        <taxon>Verrucomicrobiota</taxon>
        <taxon>Opitutia</taxon>
        <taxon>Puniceicoccales</taxon>
        <taxon>Puniceicoccaceae</taxon>
        <taxon>Puniceicoccus</taxon>
    </lineage>
</organism>
<dbReference type="EMBL" id="JACHVA010000082">
    <property type="protein sequence ID" value="MBC2602143.1"/>
    <property type="molecule type" value="Genomic_DNA"/>
</dbReference>
<evidence type="ECO:0000256" key="1">
    <source>
        <dbReference type="ARBA" id="ARBA00023015"/>
    </source>
</evidence>
<dbReference type="GO" id="GO:0045892">
    <property type="term" value="P:negative regulation of DNA-templated transcription"/>
    <property type="evidence" value="ECO:0007669"/>
    <property type="project" value="TreeGrafter"/>
</dbReference>